<keyword evidence="1" id="KW-0614">Plasmid</keyword>
<dbReference type="RefSeq" id="WP_084980278.1">
    <property type="nucleotide sequence ID" value="NZ_KX443388.1"/>
</dbReference>
<proteinExistence type="predicted"/>
<organism evidence="1">
    <name type="scientific">Rhodococcus hoagii</name>
    <name type="common">Corynebacterium equii</name>
    <dbReference type="NCBI Taxonomy" id="43767"/>
    <lineage>
        <taxon>Bacteria</taxon>
        <taxon>Bacillati</taxon>
        <taxon>Actinomycetota</taxon>
        <taxon>Actinomycetes</taxon>
        <taxon>Mycobacteriales</taxon>
        <taxon>Nocardiaceae</taxon>
        <taxon>Prescottella</taxon>
    </lineage>
</organism>
<protein>
    <submittedName>
        <fullName evidence="1">Uncharacterized protein</fullName>
    </submittedName>
</protein>
<accession>A0A1Z1UU71</accession>
<dbReference type="AlphaFoldDB" id="A0A1Z1UU71"/>
<name>A0A1Z1UU71_RHOHA</name>
<gene>
    <name evidence="1" type="ORF">pVAPA1216_0812</name>
</gene>
<reference evidence="1" key="1">
    <citation type="journal article" date="2017" name="Genome Biol. Evol.">
        <title>Comparative Genomics of Rhodococcus equi Virulence Plasmids Indicates Host-Driven Evolution of the vap Pathogenicity Island.</title>
        <authorList>
            <person name="MacArthur I."/>
            <person name="Anastasi E."/>
            <person name="Alvarez S."/>
            <person name="Scortti M."/>
            <person name="Vazquez-Boland J.A."/>
        </authorList>
    </citation>
    <scope>NUCLEOTIDE SEQUENCE</scope>
    <source>
        <strain evidence="1">PAM1216</strain>
        <plasmid evidence="1">pVAPA1216</plasmid>
    </source>
</reference>
<dbReference type="EMBL" id="KX443388">
    <property type="protein sequence ID" value="ARX58993.1"/>
    <property type="molecule type" value="Genomic_DNA"/>
</dbReference>
<evidence type="ECO:0000313" key="1">
    <source>
        <dbReference type="EMBL" id="ARX58993.1"/>
    </source>
</evidence>
<geneLocation type="plasmid" evidence="1">
    <name>pVAPA1216</name>
</geneLocation>
<sequence length="322" mass="35865">MTAYRTSAELAQLIRANPAIDLRPMHEYLASVVGRGGALQIGRGPELVASSVELDDVTVSVGTSWEDPSFLGTFDRTADTQLIRVVIGARLDTAIASDHSLPPAVELSRREEIAWLGVVLGGRADYAYRIVTDMSVYHVRPGWFIVLVDRDGTPRLAPSDFDWALASYGGRHAYREKVVPEDPDLLRDLRRSGDLVPVEQVPHPQAAPPVVWAQQFVSHLTATIADQLGRMGESNWFTFDEISLYGTNRVVVRYTWHLVAGDKAYGFDIDLEGLRERRLRLFDDPRASAAAWRVGVTPFSQPVWRDPQVVDGVTWIRFGVSE</sequence>